<reference evidence="2" key="1">
    <citation type="submission" date="2020-08" db="EMBL/GenBank/DDBJ databases">
        <title>Multicomponent nature underlies the extraordinary mechanical properties of spider dragline silk.</title>
        <authorList>
            <person name="Kono N."/>
            <person name="Nakamura H."/>
            <person name="Mori M."/>
            <person name="Yoshida Y."/>
            <person name="Ohtoshi R."/>
            <person name="Malay A.D."/>
            <person name="Moran D.A.P."/>
            <person name="Tomita M."/>
            <person name="Numata K."/>
            <person name="Arakawa K."/>
        </authorList>
    </citation>
    <scope>NUCLEOTIDE SEQUENCE</scope>
</reference>
<dbReference type="AlphaFoldDB" id="A0A8X6XSN8"/>
<sequence length="231" mass="26044">MTLAMCNLLFWGHGETRDLTQRGNFLNIIDLLSNYDPLLNVHLSEKRIQKYLSPKIQNELIAIIGSRIKENNVKNIRKCSFFSIILDTTQNISKKDHLSIIRYVTTDVNDNNEPDNIRINETFLGFIEAANQTAKSLESDALNFLNTLDINLAKCQGQGYDGAANMSEAYGGLQKLIKDKQSRANYVHCSTHNLNLVLNDACNNVPHVREFYDLSKNLHIFVGSALKSGVI</sequence>
<dbReference type="Proteomes" id="UP000886998">
    <property type="component" value="Unassembled WGS sequence"/>
</dbReference>
<dbReference type="PANTHER" id="PTHR45749">
    <property type="match status" value="1"/>
</dbReference>
<dbReference type="PANTHER" id="PTHR45749:SF21">
    <property type="entry name" value="DUF4371 DOMAIN-CONTAINING PROTEIN"/>
    <property type="match status" value="1"/>
</dbReference>
<dbReference type="EMBL" id="BMAV01011881">
    <property type="protein sequence ID" value="GFY58047.1"/>
    <property type="molecule type" value="Genomic_DNA"/>
</dbReference>
<feature type="domain" description="DUF4371" evidence="1">
    <location>
        <begin position="7"/>
        <end position="170"/>
    </location>
</feature>
<accession>A0A8X6XSN8</accession>
<comment type="caution">
    <text evidence="2">The sequence shown here is derived from an EMBL/GenBank/DDBJ whole genome shotgun (WGS) entry which is preliminary data.</text>
</comment>
<dbReference type="Pfam" id="PF14291">
    <property type="entry name" value="DUF4371"/>
    <property type="match status" value="1"/>
</dbReference>
<gene>
    <name evidence="2" type="ORF">TNIN_482731</name>
</gene>
<protein>
    <recommendedName>
        <fullName evidence="1">DUF4371 domain-containing protein</fullName>
    </recommendedName>
</protein>
<evidence type="ECO:0000259" key="1">
    <source>
        <dbReference type="Pfam" id="PF14291"/>
    </source>
</evidence>
<keyword evidence="3" id="KW-1185">Reference proteome</keyword>
<evidence type="ECO:0000313" key="2">
    <source>
        <dbReference type="EMBL" id="GFY58047.1"/>
    </source>
</evidence>
<dbReference type="InterPro" id="IPR025398">
    <property type="entry name" value="DUF4371"/>
</dbReference>
<dbReference type="OrthoDB" id="6435517at2759"/>
<name>A0A8X6XSN8_9ARAC</name>
<evidence type="ECO:0000313" key="3">
    <source>
        <dbReference type="Proteomes" id="UP000886998"/>
    </source>
</evidence>
<organism evidence="2 3">
    <name type="scientific">Trichonephila inaurata madagascariensis</name>
    <dbReference type="NCBI Taxonomy" id="2747483"/>
    <lineage>
        <taxon>Eukaryota</taxon>
        <taxon>Metazoa</taxon>
        <taxon>Ecdysozoa</taxon>
        <taxon>Arthropoda</taxon>
        <taxon>Chelicerata</taxon>
        <taxon>Arachnida</taxon>
        <taxon>Araneae</taxon>
        <taxon>Araneomorphae</taxon>
        <taxon>Entelegynae</taxon>
        <taxon>Araneoidea</taxon>
        <taxon>Nephilidae</taxon>
        <taxon>Trichonephila</taxon>
        <taxon>Trichonephila inaurata</taxon>
    </lineage>
</organism>
<proteinExistence type="predicted"/>